<dbReference type="InterPro" id="IPR025430">
    <property type="entry name" value="DUF4167"/>
</dbReference>
<evidence type="ECO:0000259" key="2">
    <source>
        <dbReference type="Pfam" id="PF13763"/>
    </source>
</evidence>
<protein>
    <submittedName>
        <fullName evidence="3">DUF4167 domain-containing protein</fullName>
    </submittedName>
</protein>
<dbReference type="Proteomes" id="UP000886476">
    <property type="component" value="Unassembled WGS sequence"/>
</dbReference>
<feature type="domain" description="DUF4167" evidence="2">
    <location>
        <begin position="11"/>
        <end position="89"/>
    </location>
</feature>
<organism evidence="3 4">
    <name type="scientific">Bradyrhizobium aeschynomenes</name>
    <dbReference type="NCBI Taxonomy" id="2734909"/>
    <lineage>
        <taxon>Bacteria</taxon>
        <taxon>Pseudomonadati</taxon>
        <taxon>Pseudomonadota</taxon>
        <taxon>Alphaproteobacteria</taxon>
        <taxon>Hyphomicrobiales</taxon>
        <taxon>Nitrobacteraceae</taxon>
        <taxon>Bradyrhizobium</taxon>
    </lineage>
</organism>
<comment type="caution">
    <text evidence="3">The sequence shown here is derived from an EMBL/GenBank/DDBJ whole genome shotgun (WGS) entry which is preliminary data.</text>
</comment>
<reference evidence="3" key="1">
    <citation type="submission" date="2020-05" db="EMBL/GenBank/DDBJ databases">
        <title>Nod-independent and nitrogen-fixing Bradyrhizobium aeschynomene sp. nov. isolated from nodules of Aeschynomene indica.</title>
        <authorList>
            <person name="Zhang Z."/>
        </authorList>
    </citation>
    <scope>NUCLEOTIDE SEQUENCE</scope>
    <source>
        <strain evidence="3">83012</strain>
    </source>
</reference>
<feature type="compositionally biased region" description="Low complexity" evidence="1">
    <location>
        <begin position="262"/>
        <end position="271"/>
    </location>
</feature>
<sequence length="279" mass="32215">MRNGQNNKRMRNRNSGNNNNNNRRGQNPLTRVFESNGPDIKIRGTASHVAEKYVQLARDARSSGDPVAAENYYQHAEHYFRLIAAAQEQFRQNQPQPRSTEDLTVDDLDDDGESFSNFGQEPGFVPAQPQPQPFMREGGQRERGDNQPYQRDQQQPQPREHREAREHRQPREHREPREPREPREHREPREQREPQEQREHRERPQPAQYQPQPQPVIADSSVDRLPSFITGPQPQIANAPAAFEGAAERYPRRRRRPHGPRPEAAAAAPAPSEDLNPGE</sequence>
<feature type="region of interest" description="Disordered" evidence="1">
    <location>
        <begin position="89"/>
        <end position="279"/>
    </location>
</feature>
<feature type="compositionally biased region" description="Polar residues" evidence="1">
    <location>
        <begin position="89"/>
        <end position="98"/>
    </location>
</feature>
<feature type="compositionally biased region" description="Acidic residues" evidence="1">
    <location>
        <begin position="103"/>
        <end position="113"/>
    </location>
</feature>
<feature type="compositionally biased region" description="Low complexity" evidence="1">
    <location>
        <begin position="13"/>
        <end position="27"/>
    </location>
</feature>
<dbReference type="EMBL" id="JABFDN010000017">
    <property type="protein sequence ID" value="NPU69404.1"/>
    <property type="molecule type" value="Genomic_DNA"/>
</dbReference>
<evidence type="ECO:0000256" key="1">
    <source>
        <dbReference type="SAM" id="MobiDB-lite"/>
    </source>
</evidence>
<accession>A0ABX2CMI7</accession>
<keyword evidence="4" id="KW-1185">Reference proteome</keyword>
<evidence type="ECO:0000313" key="4">
    <source>
        <dbReference type="Proteomes" id="UP000886476"/>
    </source>
</evidence>
<proteinExistence type="predicted"/>
<gene>
    <name evidence="3" type="ORF">HL667_30675</name>
</gene>
<feature type="compositionally biased region" description="Basic and acidic residues" evidence="1">
    <location>
        <begin position="158"/>
        <end position="204"/>
    </location>
</feature>
<dbReference type="Pfam" id="PF13763">
    <property type="entry name" value="DUF4167"/>
    <property type="match status" value="1"/>
</dbReference>
<name>A0ABX2CMI7_9BRAD</name>
<feature type="region of interest" description="Disordered" evidence="1">
    <location>
        <begin position="1"/>
        <end position="31"/>
    </location>
</feature>
<dbReference type="RefSeq" id="WP_172114457.1">
    <property type="nucleotide sequence ID" value="NZ_JABFDN010000017.1"/>
</dbReference>
<evidence type="ECO:0000313" key="3">
    <source>
        <dbReference type="EMBL" id="NPU69404.1"/>
    </source>
</evidence>